<evidence type="ECO:0000313" key="1">
    <source>
        <dbReference type="EMBL" id="RDZ26870.1"/>
    </source>
</evidence>
<evidence type="ECO:0008006" key="3">
    <source>
        <dbReference type="Google" id="ProtNLM"/>
    </source>
</evidence>
<accession>A0A371JZ41</accession>
<proteinExistence type="predicted"/>
<reference evidence="1 2" key="1">
    <citation type="submission" date="2018-08" db="EMBL/GenBank/DDBJ databases">
        <title>Lysobacter sp. zong2l5, whole genome shotgun sequence.</title>
        <authorList>
            <person name="Zhang X."/>
            <person name="Feng G."/>
            <person name="Zhu H."/>
        </authorList>
    </citation>
    <scope>NUCLEOTIDE SEQUENCE [LARGE SCALE GENOMIC DNA]</scope>
    <source>
        <strain evidence="2">zong2l5</strain>
    </source>
</reference>
<dbReference type="Proteomes" id="UP000264492">
    <property type="component" value="Unassembled WGS sequence"/>
</dbReference>
<name>A0A371JZ41_9GAMM</name>
<dbReference type="EMBL" id="QTSU01000002">
    <property type="protein sequence ID" value="RDZ26870.1"/>
    <property type="molecule type" value="Genomic_DNA"/>
</dbReference>
<sequence length="132" mass="14067">MNSEHPRSGGNDHDDARFDAAMRALHRRAVDRVAPATRARLRDARFEATARVPRRGLGWALASGTAAVFALAIGLQQQRDPQAAAPPATAPLAAHLPAPEAAYDSSTALASLDENPDFYLWLASADDLPATE</sequence>
<organism evidence="1 2">
    <name type="scientific">Lysobacter silvisoli</name>
    <dbReference type="NCBI Taxonomy" id="2293254"/>
    <lineage>
        <taxon>Bacteria</taxon>
        <taxon>Pseudomonadati</taxon>
        <taxon>Pseudomonadota</taxon>
        <taxon>Gammaproteobacteria</taxon>
        <taxon>Lysobacterales</taxon>
        <taxon>Lysobacteraceae</taxon>
        <taxon>Lysobacter</taxon>
    </lineage>
</organism>
<evidence type="ECO:0000313" key="2">
    <source>
        <dbReference type="Proteomes" id="UP000264492"/>
    </source>
</evidence>
<gene>
    <name evidence="1" type="ORF">DX914_11360</name>
</gene>
<protein>
    <recommendedName>
        <fullName evidence="3">DUF3619 family protein</fullName>
    </recommendedName>
</protein>
<comment type="caution">
    <text evidence="1">The sequence shown here is derived from an EMBL/GenBank/DDBJ whole genome shotgun (WGS) entry which is preliminary data.</text>
</comment>
<dbReference type="AlphaFoldDB" id="A0A371JZ41"/>
<dbReference type="RefSeq" id="WP_115859249.1">
    <property type="nucleotide sequence ID" value="NZ_QTSU01000002.1"/>
</dbReference>
<keyword evidence="2" id="KW-1185">Reference proteome</keyword>
<dbReference type="OrthoDB" id="5976069at2"/>